<evidence type="ECO:0000313" key="3">
    <source>
        <dbReference type="EMBL" id="CAB9499827.1"/>
    </source>
</evidence>
<feature type="compositionally biased region" description="Low complexity" evidence="2">
    <location>
        <begin position="282"/>
        <end position="302"/>
    </location>
</feature>
<organism evidence="3 4">
    <name type="scientific">Seminavis robusta</name>
    <dbReference type="NCBI Taxonomy" id="568900"/>
    <lineage>
        <taxon>Eukaryota</taxon>
        <taxon>Sar</taxon>
        <taxon>Stramenopiles</taxon>
        <taxon>Ochrophyta</taxon>
        <taxon>Bacillariophyta</taxon>
        <taxon>Bacillariophyceae</taxon>
        <taxon>Bacillariophycidae</taxon>
        <taxon>Naviculales</taxon>
        <taxon>Naviculaceae</taxon>
        <taxon>Seminavis</taxon>
    </lineage>
</organism>
<dbReference type="EMBL" id="CAICTM010000068">
    <property type="protein sequence ID" value="CAB9499827.1"/>
    <property type="molecule type" value="Genomic_DNA"/>
</dbReference>
<feature type="compositionally biased region" description="Basic and acidic residues" evidence="2">
    <location>
        <begin position="129"/>
        <end position="142"/>
    </location>
</feature>
<feature type="coiled-coil region" evidence="1">
    <location>
        <begin position="873"/>
        <end position="907"/>
    </location>
</feature>
<feature type="compositionally biased region" description="Low complexity" evidence="2">
    <location>
        <begin position="171"/>
        <end position="192"/>
    </location>
</feature>
<protein>
    <submittedName>
        <fullName evidence="3">Uncharacterized protein</fullName>
    </submittedName>
</protein>
<name>A0A9N8H4R4_9STRA</name>
<sequence>MVPKEGEDRNLLERRPRSTIRDNGRDKRENRHLESPTDVIALLSFGLLGAPPTAPTADANPERHLSTRRNVGRKKINKESRKGAFLFPNGDSGMMTQSTRKETLPQFAQAKKDTSSATTTSATKSGHGKTKEAEREQNDRAKSSSVNKSVQSDGGTKGQMKKNSSAETMTDDSSGLSDTPSLSTTSHHTSPSQNGPGRSPTPRVVIGSNLPSPFATFPFSAENDASLSSPPSSKTNLPPVTPSPPGTPPGEKSMALRVSPPASAAAFKPIDIETKTTSVTIKTTTAPPASTHPTSTTSSSPPIQTSIRTNTNEKLELLEQQVQTLQKQLEQSQAQIQSLSSNINNNINIKPIQQPCQSCIELAKTMEVMERENSEWKTSLGETMEAKMVFLLQQETIEWKNNHQALEKKHKDLEMIHAKLQQKLVDLEQERMEWNQDMLEDTLKLVQGEKDVLQVQLDQQTRDMWSMREDLLEEASNDRKEARDAVSLLQSNLNQIQETHRRVQERQQTELDVTKQNCGEMKSALEALQQENILLQSRLEEQATELADALDSAQKEKVDLHDKLERQDTDIQALQEELGAAARERQQARDLVSGLQYQMEVSKLGEKQVQQAIAQLQAQADDAKKGKLEVEQKMTALASENVALRSLLDIQRCEMSHHKECLDKAQEEFRDGMSELRSEAETARQSLEASQERIKKIEAERDAALLKSKDGGDARTQQGNQAATEEYKSRLAETDAKVAQLTDMFQTSEAEKSSLQTELLAKLHATEEKIELLETQNDNILKEKEEIKAQLESQVSECRSIRKDVDNENARAKESTSRLQAKVAAAGEQYHELQQALATMKADHQGEIHNVQVTEATSREKLQSSLERHKAAVLAANHKIAAMEKTLLKVEEENAAIQEKVDQTRLEIDTMKSLVEEKDKAIEDTTHKLAQAQMSLITVSHEKDMVLGQLALAAEKCSDVISATDEMKVLLEDDEKQIMQLHTEREHLVSRLHLAHTKGDSAMPETPPRRDSFEVDPEELLRNMSMPESLEDSMSFVGTAGGDVKKGSTNRRASILALEELEQDLRDLLFQSEELLPEPQRTSPVDGGERKGSMLGGRHMSLFVKQQQRDSAEEALLKDIQDLE</sequence>
<keyword evidence="4" id="KW-1185">Reference proteome</keyword>
<keyword evidence="1" id="KW-0175">Coiled coil</keyword>
<proteinExistence type="predicted"/>
<feature type="region of interest" description="Disordered" evidence="2">
    <location>
        <begin position="705"/>
        <end position="726"/>
    </location>
</feature>
<accession>A0A9N8H4R4</accession>
<feature type="compositionally biased region" description="Polar residues" evidence="2">
    <location>
        <begin position="223"/>
        <end position="236"/>
    </location>
</feature>
<feature type="region of interest" description="Disordered" evidence="2">
    <location>
        <begin position="282"/>
        <end position="304"/>
    </location>
</feature>
<reference evidence="3" key="1">
    <citation type="submission" date="2020-06" db="EMBL/GenBank/DDBJ databases">
        <authorList>
            <consortium name="Plant Systems Biology data submission"/>
        </authorList>
    </citation>
    <scope>NUCLEOTIDE SEQUENCE</scope>
    <source>
        <strain evidence="3">D6</strain>
    </source>
</reference>
<evidence type="ECO:0000256" key="1">
    <source>
        <dbReference type="SAM" id="Coils"/>
    </source>
</evidence>
<evidence type="ECO:0000256" key="2">
    <source>
        <dbReference type="SAM" id="MobiDB-lite"/>
    </source>
</evidence>
<evidence type="ECO:0000313" key="4">
    <source>
        <dbReference type="Proteomes" id="UP001153069"/>
    </source>
</evidence>
<dbReference type="AlphaFoldDB" id="A0A9N8H4R4"/>
<comment type="caution">
    <text evidence="3">The sequence shown here is derived from an EMBL/GenBank/DDBJ whole genome shotgun (WGS) entry which is preliminary data.</text>
</comment>
<feature type="region of interest" description="Disordered" evidence="2">
    <location>
        <begin position="1073"/>
        <end position="1101"/>
    </location>
</feature>
<feature type="coiled-coil region" evidence="1">
    <location>
        <begin position="756"/>
        <end position="843"/>
    </location>
</feature>
<feature type="region of interest" description="Disordered" evidence="2">
    <location>
        <begin position="1"/>
        <end position="256"/>
    </location>
</feature>
<feature type="compositionally biased region" description="Low complexity" evidence="2">
    <location>
        <begin position="115"/>
        <end position="125"/>
    </location>
</feature>
<feature type="compositionally biased region" description="Basic and acidic residues" evidence="2">
    <location>
        <begin position="1"/>
        <end position="35"/>
    </location>
</feature>
<feature type="compositionally biased region" description="Pro residues" evidence="2">
    <location>
        <begin position="239"/>
        <end position="248"/>
    </location>
</feature>
<gene>
    <name evidence="3" type="ORF">SEMRO_69_G038720.1</name>
</gene>
<feature type="coiled-coil region" evidence="1">
    <location>
        <begin position="308"/>
        <end position="342"/>
    </location>
</feature>
<dbReference type="Proteomes" id="UP001153069">
    <property type="component" value="Unassembled WGS sequence"/>
</dbReference>
<feature type="coiled-coil region" evidence="1">
    <location>
        <begin position="403"/>
        <end position="437"/>
    </location>
</feature>
<feature type="coiled-coil region" evidence="1">
    <location>
        <begin position="472"/>
        <end position="633"/>
    </location>
</feature>
<feature type="compositionally biased region" description="Polar residues" evidence="2">
    <location>
        <begin position="143"/>
        <end position="154"/>
    </location>
</feature>
<feature type="compositionally biased region" description="Basic residues" evidence="2">
    <location>
        <begin position="66"/>
        <end position="76"/>
    </location>
</feature>